<keyword evidence="3 5" id="KW-0808">Transferase</keyword>
<dbReference type="Proteomes" id="UP000321567">
    <property type="component" value="Unassembled WGS sequence"/>
</dbReference>
<evidence type="ECO:0000256" key="3">
    <source>
        <dbReference type="ARBA" id="ARBA00022679"/>
    </source>
</evidence>
<dbReference type="InterPro" id="IPR050834">
    <property type="entry name" value="Glycosyltransf_2"/>
</dbReference>
<evidence type="ECO:0000313" key="6">
    <source>
        <dbReference type="Proteomes" id="UP000321567"/>
    </source>
</evidence>
<gene>
    <name evidence="5" type="ORF">ROR02_09790</name>
</gene>
<feature type="domain" description="Glycosyltransferase 2-like" evidence="4">
    <location>
        <begin position="11"/>
        <end position="135"/>
    </location>
</feature>
<dbReference type="AlphaFoldDB" id="A0A512H5Z2"/>
<dbReference type="RefSeq" id="WP_147162897.1">
    <property type="nucleotide sequence ID" value="NZ_BJZO01000019.1"/>
</dbReference>
<dbReference type="PANTHER" id="PTHR43685">
    <property type="entry name" value="GLYCOSYLTRANSFERASE"/>
    <property type="match status" value="1"/>
</dbReference>
<protein>
    <submittedName>
        <fullName evidence="5">Glycosyl transferase</fullName>
    </submittedName>
</protein>
<comment type="caution">
    <text evidence="5">The sequence shown here is derived from an EMBL/GenBank/DDBJ whole genome shotgun (WGS) entry which is preliminary data.</text>
</comment>
<accession>A0A512H5Z2</accession>
<dbReference type="Pfam" id="PF00535">
    <property type="entry name" value="Glycos_transf_2"/>
    <property type="match status" value="1"/>
</dbReference>
<dbReference type="InterPro" id="IPR029044">
    <property type="entry name" value="Nucleotide-diphossugar_trans"/>
</dbReference>
<comment type="similarity">
    <text evidence="1">Belongs to the glycosyltransferase 2 family.</text>
</comment>
<organism evidence="5 6">
    <name type="scientific">Pararhodospirillum oryzae</name>
    <dbReference type="NCBI Taxonomy" id="478448"/>
    <lineage>
        <taxon>Bacteria</taxon>
        <taxon>Pseudomonadati</taxon>
        <taxon>Pseudomonadota</taxon>
        <taxon>Alphaproteobacteria</taxon>
        <taxon>Rhodospirillales</taxon>
        <taxon>Rhodospirillaceae</taxon>
        <taxon>Pararhodospirillum</taxon>
    </lineage>
</organism>
<keyword evidence="6" id="KW-1185">Reference proteome</keyword>
<dbReference type="InterPro" id="IPR001173">
    <property type="entry name" value="Glyco_trans_2-like"/>
</dbReference>
<reference evidence="5 6" key="1">
    <citation type="submission" date="2019-07" db="EMBL/GenBank/DDBJ databases">
        <title>Whole genome shotgun sequence of Rhodospirillum oryzae NBRC 107573.</title>
        <authorList>
            <person name="Hosoyama A."/>
            <person name="Uohara A."/>
            <person name="Ohji S."/>
            <person name="Ichikawa N."/>
        </authorList>
    </citation>
    <scope>NUCLEOTIDE SEQUENCE [LARGE SCALE GENOMIC DNA]</scope>
    <source>
        <strain evidence="5 6">NBRC 107573</strain>
    </source>
</reference>
<keyword evidence="2" id="KW-0328">Glycosyltransferase</keyword>
<evidence type="ECO:0000256" key="1">
    <source>
        <dbReference type="ARBA" id="ARBA00006739"/>
    </source>
</evidence>
<dbReference type="SUPFAM" id="SSF53448">
    <property type="entry name" value="Nucleotide-diphospho-sugar transferases"/>
    <property type="match status" value="1"/>
</dbReference>
<evidence type="ECO:0000313" key="5">
    <source>
        <dbReference type="EMBL" id="GEO80848.1"/>
    </source>
</evidence>
<evidence type="ECO:0000256" key="2">
    <source>
        <dbReference type="ARBA" id="ARBA00022676"/>
    </source>
</evidence>
<dbReference type="Gene3D" id="3.90.550.10">
    <property type="entry name" value="Spore Coat Polysaccharide Biosynthesis Protein SpsA, Chain A"/>
    <property type="match status" value="1"/>
</dbReference>
<name>A0A512H5Z2_9PROT</name>
<dbReference type="GO" id="GO:0016757">
    <property type="term" value="F:glycosyltransferase activity"/>
    <property type="evidence" value="ECO:0007669"/>
    <property type="project" value="UniProtKB-KW"/>
</dbReference>
<dbReference type="OrthoDB" id="6383742at2"/>
<sequence length="310" mass="33138">MTAAGALPLVSVIVPVYQGAACVGRALDALAAQTLAPQLEILVVDDASSDDSAGVVRAWQRRHPGIALTLIGMARNQGPGVARNKALAQARAPYVAFLDADDTCVPHRIEHQVRVLEAEPALGCVGSWYRMLGAGGQILAERRPRLAPVDMAWLSLVHSPFLLSTLVTRRALCGETLFPARYKGEDGPAQRGLLWQAPGAFVEEVLVGYQTVPGRACDPRMAQALAEDLAPLIGSLSPAEAWEVMEAVLAFPHTVSARTIPVVRRVLALGCAFRRVRPAWVSRDQASAVYDRLLDLAAPFIDEGGAALFD</sequence>
<proteinExistence type="inferred from homology"/>
<dbReference type="CDD" id="cd00761">
    <property type="entry name" value="Glyco_tranf_GTA_type"/>
    <property type="match status" value="1"/>
</dbReference>
<dbReference type="EMBL" id="BJZO01000019">
    <property type="protein sequence ID" value="GEO80848.1"/>
    <property type="molecule type" value="Genomic_DNA"/>
</dbReference>
<dbReference type="PANTHER" id="PTHR43685:SF5">
    <property type="entry name" value="GLYCOSYLTRANSFERASE EPSE-RELATED"/>
    <property type="match status" value="1"/>
</dbReference>
<evidence type="ECO:0000259" key="4">
    <source>
        <dbReference type="Pfam" id="PF00535"/>
    </source>
</evidence>